<accession>A0A926EL59</accession>
<evidence type="ECO:0000313" key="1">
    <source>
        <dbReference type="EMBL" id="MBC8585423.1"/>
    </source>
</evidence>
<comment type="caution">
    <text evidence="1">The sequence shown here is derived from an EMBL/GenBank/DDBJ whole genome shotgun (WGS) entry which is preliminary data.</text>
</comment>
<proteinExistence type="predicted"/>
<reference evidence="1" key="1">
    <citation type="submission" date="2020-08" db="EMBL/GenBank/DDBJ databases">
        <title>Genome public.</title>
        <authorList>
            <person name="Liu C."/>
            <person name="Sun Q."/>
        </authorList>
    </citation>
    <scope>NUCLEOTIDE SEQUENCE</scope>
    <source>
        <strain evidence="1">NSJ-64</strain>
    </source>
</reference>
<evidence type="ECO:0000313" key="2">
    <source>
        <dbReference type="Proteomes" id="UP000623678"/>
    </source>
</evidence>
<protein>
    <submittedName>
        <fullName evidence="1">Uncharacterized protein</fullName>
    </submittedName>
</protein>
<organism evidence="1 2">
    <name type="scientific">Youxingia wuxianensis</name>
    <dbReference type="NCBI Taxonomy" id="2763678"/>
    <lineage>
        <taxon>Bacteria</taxon>
        <taxon>Bacillati</taxon>
        <taxon>Bacillota</taxon>
        <taxon>Clostridia</taxon>
        <taxon>Eubacteriales</taxon>
        <taxon>Oscillospiraceae</taxon>
        <taxon>Youxingia</taxon>
    </lineage>
</organism>
<keyword evidence="2" id="KW-1185">Reference proteome</keyword>
<sequence>MSLEDILSSPEMCRYFENLPHDVQTKLYSRGDEIHSSNDLYMLGEKFIASKGDDNYEGFY</sequence>
<dbReference type="AlphaFoldDB" id="A0A926EL59"/>
<dbReference type="Proteomes" id="UP000623678">
    <property type="component" value="Unassembled WGS sequence"/>
</dbReference>
<gene>
    <name evidence="1" type="ORF">H8705_07485</name>
</gene>
<name>A0A926EL59_9FIRM</name>
<dbReference type="RefSeq" id="WP_262395203.1">
    <property type="nucleotide sequence ID" value="NZ_JACRTD010000004.1"/>
</dbReference>
<dbReference type="EMBL" id="JACRTD010000004">
    <property type="protein sequence ID" value="MBC8585423.1"/>
    <property type="molecule type" value="Genomic_DNA"/>
</dbReference>